<accession>A0A2T5FUF0</accession>
<dbReference type="Pfam" id="PF13144">
    <property type="entry name" value="ChapFlgA"/>
    <property type="match status" value="1"/>
</dbReference>
<dbReference type="Proteomes" id="UP000244162">
    <property type="component" value="Unassembled WGS sequence"/>
</dbReference>
<sequence>MKRLFTIVAGLAALPAPAMAAPFQDLDALERRLLIALGADIGMPGGPIAPIDRRMKLAPCPSPVTIDPPLLGAVALRCPTAGWRIRVPLMRAATAAAPAAESRPVALVRRGDPVELFAGSGSFSVSAQAIAQEDGARGARIRVKVDPKSQPIYAEVVDSGLVRVAGFK</sequence>
<name>A0A2T5FUF0_9SPHN</name>
<keyword evidence="3" id="KW-0282">Flagellum</keyword>
<feature type="signal peptide" evidence="1">
    <location>
        <begin position="1"/>
        <end position="20"/>
    </location>
</feature>
<evidence type="ECO:0000256" key="1">
    <source>
        <dbReference type="SAM" id="SignalP"/>
    </source>
</evidence>
<gene>
    <name evidence="3" type="ORF">CLG96_15680</name>
</gene>
<dbReference type="RefSeq" id="WP_107969311.1">
    <property type="nucleotide sequence ID" value="NZ_NWBU01000016.1"/>
</dbReference>
<keyword evidence="4" id="KW-1185">Reference proteome</keyword>
<dbReference type="EMBL" id="NWBU01000016">
    <property type="protein sequence ID" value="PTQ08150.1"/>
    <property type="molecule type" value="Genomic_DNA"/>
</dbReference>
<keyword evidence="3" id="KW-0969">Cilium</keyword>
<dbReference type="InterPro" id="IPR017585">
    <property type="entry name" value="SAF_FlgA"/>
</dbReference>
<keyword evidence="1" id="KW-0732">Signal</keyword>
<organism evidence="3 4">
    <name type="scientific">Sphingomonas oleivorans</name>
    <dbReference type="NCBI Taxonomy" id="1735121"/>
    <lineage>
        <taxon>Bacteria</taxon>
        <taxon>Pseudomonadati</taxon>
        <taxon>Pseudomonadota</taxon>
        <taxon>Alphaproteobacteria</taxon>
        <taxon>Sphingomonadales</taxon>
        <taxon>Sphingomonadaceae</taxon>
        <taxon>Sphingomonas</taxon>
    </lineage>
</organism>
<keyword evidence="3" id="KW-0966">Cell projection</keyword>
<proteinExistence type="predicted"/>
<comment type="caution">
    <text evidence="3">The sequence shown here is derived from an EMBL/GenBank/DDBJ whole genome shotgun (WGS) entry which is preliminary data.</text>
</comment>
<dbReference type="AlphaFoldDB" id="A0A2T5FUF0"/>
<evidence type="ECO:0000313" key="4">
    <source>
        <dbReference type="Proteomes" id="UP000244162"/>
    </source>
</evidence>
<dbReference type="Gene3D" id="2.30.30.760">
    <property type="match status" value="1"/>
</dbReference>
<protein>
    <submittedName>
        <fullName evidence="3">Flagellar protein</fullName>
    </submittedName>
</protein>
<feature type="domain" description="Flagella basal body P-ring formation protein FlgA SAF" evidence="2">
    <location>
        <begin position="103"/>
        <end position="164"/>
    </location>
</feature>
<evidence type="ECO:0000259" key="2">
    <source>
        <dbReference type="Pfam" id="PF13144"/>
    </source>
</evidence>
<dbReference type="OrthoDB" id="7408548at2"/>
<evidence type="ECO:0000313" key="3">
    <source>
        <dbReference type="EMBL" id="PTQ08150.1"/>
    </source>
</evidence>
<feature type="chain" id="PRO_5015638367" evidence="1">
    <location>
        <begin position="21"/>
        <end position="168"/>
    </location>
</feature>
<reference evidence="3 4" key="1">
    <citation type="submission" date="2017-09" db="EMBL/GenBank/DDBJ databases">
        <title>Sphingomonas panjinensis sp.nov., isolated from oil-contaminated soil.</title>
        <authorList>
            <person name="Wang L."/>
            <person name="Chen L."/>
        </authorList>
    </citation>
    <scope>NUCLEOTIDE SEQUENCE [LARGE SCALE GENOMIC DNA]</scope>
    <source>
        <strain evidence="3 4">FW-11</strain>
    </source>
</reference>